<keyword evidence="2" id="KW-0732">Signal</keyword>
<protein>
    <submittedName>
        <fullName evidence="3">RcnB family protein</fullName>
    </submittedName>
</protein>
<accession>A0ABT0AZZ9</accession>
<evidence type="ECO:0000256" key="2">
    <source>
        <dbReference type="SAM" id="SignalP"/>
    </source>
</evidence>
<reference evidence="3" key="1">
    <citation type="submission" date="2022-03" db="EMBL/GenBank/DDBJ databases">
        <title>Identification of a novel bacterium isolated from mangrove sediments.</title>
        <authorList>
            <person name="Pan X."/>
        </authorList>
    </citation>
    <scope>NUCLEOTIDE SEQUENCE</scope>
    <source>
        <strain evidence="3">B2580</strain>
    </source>
</reference>
<dbReference type="Pfam" id="PF11776">
    <property type="entry name" value="RcnB"/>
    <property type="match status" value="1"/>
</dbReference>
<evidence type="ECO:0000256" key="1">
    <source>
        <dbReference type="SAM" id="MobiDB-lite"/>
    </source>
</evidence>
<keyword evidence="4" id="KW-1185">Reference proteome</keyword>
<comment type="caution">
    <text evidence="3">The sequence shown here is derived from an EMBL/GenBank/DDBJ whole genome shotgun (WGS) entry which is preliminary data.</text>
</comment>
<evidence type="ECO:0000313" key="4">
    <source>
        <dbReference type="Proteomes" id="UP001162880"/>
    </source>
</evidence>
<dbReference type="EMBL" id="JALHLE010000007">
    <property type="protein sequence ID" value="MCJ2178109.1"/>
    <property type="molecule type" value="Genomic_DNA"/>
</dbReference>
<feature type="chain" id="PRO_5046428730" evidence="2">
    <location>
        <begin position="25"/>
        <end position="118"/>
    </location>
</feature>
<proteinExistence type="predicted"/>
<feature type="signal peptide" evidence="2">
    <location>
        <begin position="1"/>
        <end position="24"/>
    </location>
</feature>
<gene>
    <name evidence="3" type="ORF">MTR64_06010</name>
</gene>
<organism evidence="3 4">
    <name type="scientific">Novosphingobium album</name>
    <name type="common">ex Hu et al. 2023</name>
    <dbReference type="NCBI Taxonomy" id="2930093"/>
    <lineage>
        <taxon>Bacteria</taxon>
        <taxon>Pseudomonadati</taxon>
        <taxon>Pseudomonadota</taxon>
        <taxon>Alphaproteobacteria</taxon>
        <taxon>Sphingomonadales</taxon>
        <taxon>Sphingomonadaceae</taxon>
        <taxon>Novosphingobium</taxon>
    </lineage>
</organism>
<feature type="region of interest" description="Disordered" evidence="1">
    <location>
        <begin position="20"/>
        <end position="62"/>
    </location>
</feature>
<feature type="compositionally biased region" description="Low complexity" evidence="1">
    <location>
        <begin position="36"/>
        <end position="53"/>
    </location>
</feature>
<dbReference type="Gene3D" id="3.10.450.160">
    <property type="entry name" value="inner membrane protein cigr"/>
    <property type="match status" value="1"/>
</dbReference>
<name>A0ABT0AZZ9_9SPHN</name>
<sequence>MKTLTATLLAAALALPGLSAPAMAQQPKPQQHEQQKPQAQSQKKATAKPAQKQTYKTFRKGEKFEQRYARNYQVIDYRKYKKLPAPKRGYRYVRAGSDVLLIGTTTFKIYAVYSGLIR</sequence>
<dbReference type="Proteomes" id="UP001162880">
    <property type="component" value="Unassembled WGS sequence"/>
</dbReference>
<evidence type="ECO:0000313" key="3">
    <source>
        <dbReference type="EMBL" id="MCJ2178109.1"/>
    </source>
</evidence>
<feature type="compositionally biased region" description="Low complexity" evidence="1">
    <location>
        <begin position="20"/>
        <end position="29"/>
    </location>
</feature>
<dbReference type="RefSeq" id="WP_243991854.1">
    <property type="nucleotide sequence ID" value="NZ_JALHLE010000007.1"/>
</dbReference>
<dbReference type="InterPro" id="IPR024572">
    <property type="entry name" value="RcnB"/>
</dbReference>